<gene>
    <name evidence="2" type="ORF">ZIOFF_003317</name>
</gene>
<protein>
    <recommendedName>
        <fullName evidence="1">TRF2/HOY1 PH-like domain-containing protein</fullName>
    </recommendedName>
</protein>
<dbReference type="AlphaFoldDB" id="A0A8J5IMW4"/>
<sequence>MPPTDVLMQHNLPNQSGPLGLRLPKSPSFLELLQALLSQQHDAAVNSFHDNNAITKEEVEKKETKPTACAGAVATIEKMKASNFPASLLKIGTWEYASRYEGDLVAKCYFAKRKLVWEILKGGLKSKIEIQWSDIASLRALCPEDGPATLDVVLSRQPLFFREINPQPRKHTVWQATTDFTEGQASLHRQHFLQCPQALLGKHLEKIMQFDPRLRLLSQEQDFALENPYFESKCSVFEDLDNSKHHSFDILNDKLQDAAIHCVDEPSTSLDNFVDQTGEQYISKADMDELVQTLFSDCQSPASDEKLIMSKVDSLCCLLQNEERGSANQSNDAYDGNISTEWEFNSNDGSINTASMSKEISSREMMMHLPHMFPTMWLPFDNLQEDNEYERFISK</sequence>
<dbReference type="Pfam" id="PF24818">
    <property type="entry name" value="PH_TRF2_HOY1"/>
    <property type="match status" value="1"/>
</dbReference>
<dbReference type="PANTHER" id="PTHR33494">
    <property type="entry name" value="OS02G0793800 PROTEIN"/>
    <property type="match status" value="1"/>
</dbReference>
<evidence type="ECO:0000313" key="3">
    <source>
        <dbReference type="Proteomes" id="UP000734854"/>
    </source>
</evidence>
<dbReference type="EMBL" id="JACMSC010000001">
    <property type="protein sequence ID" value="KAG6538205.1"/>
    <property type="molecule type" value="Genomic_DNA"/>
</dbReference>
<dbReference type="PANTHER" id="PTHR33494:SF1">
    <property type="entry name" value="C2H2-TYPE DOMAIN-CONTAINING PROTEIN-RELATED"/>
    <property type="match status" value="1"/>
</dbReference>
<reference evidence="2 3" key="1">
    <citation type="submission" date="2020-08" db="EMBL/GenBank/DDBJ databases">
        <title>Plant Genome Project.</title>
        <authorList>
            <person name="Zhang R.-G."/>
        </authorList>
    </citation>
    <scope>NUCLEOTIDE SEQUENCE [LARGE SCALE GENOMIC DNA]</scope>
    <source>
        <tissue evidence="2">Rhizome</tissue>
    </source>
</reference>
<evidence type="ECO:0000313" key="2">
    <source>
        <dbReference type="EMBL" id="KAG6538205.1"/>
    </source>
</evidence>
<feature type="domain" description="TRF2/HOY1 PH-like" evidence="1">
    <location>
        <begin position="83"/>
        <end position="200"/>
    </location>
</feature>
<dbReference type="InterPro" id="IPR057939">
    <property type="entry name" value="TRF2_HOY1_PH"/>
</dbReference>
<keyword evidence="3" id="KW-1185">Reference proteome</keyword>
<comment type="caution">
    <text evidence="2">The sequence shown here is derived from an EMBL/GenBank/DDBJ whole genome shotgun (WGS) entry which is preliminary data.</text>
</comment>
<organism evidence="2 3">
    <name type="scientific">Zingiber officinale</name>
    <name type="common">Ginger</name>
    <name type="synonym">Amomum zingiber</name>
    <dbReference type="NCBI Taxonomy" id="94328"/>
    <lineage>
        <taxon>Eukaryota</taxon>
        <taxon>Viridiplantae</taxon>
        <taxon>Streptophyta</taxon>
        <taxon>Embryophyta</taxon>
        <taxon>Tracheophyta</taxon>
        <taxon>Spermatophyta</taxon>
        <taxon>Magnoliopsida</taxon>
        <taxon>Liliopsida</taxon>
        <taxon>Zingiberales</taxon>
        <taxon>Zingiberaceae</taxon>
        <taxon>Zingiber</taxon>
    </lineage>
</organism>
<dbReference type="Proteomes" id="UP000734854">
    <property type="component" value="Unassembled WGS sequence"/>
</dbReference>
<accession>A0A8J5IMW4</accession>
<proteinExistence type="predicted"/>
<name>A0A8J5IMW4_ZINOF</name>
<evidence type="ECO:0000259" key="1">
    <source>
        <dbReference type="Pfam" id="PF24818"/>
    </source>
</evidence>